<dbReference type="InterPro" id="IPR013482">
    <property type="entry name" value="Molybde_CF_guanTrfase"/>
</dbReference>
<comment type="subcellular location">
    <subcellularLocation>
        <location evidence="8">Cytoplasm</location>
    </subcellularLocation>
</comment>
<keyword evidence="3 8" id="KW-0479">Metal-binding</keyword>
<dbReference type="GO" id="GO:1902758">
    <property type="term" value="P:bis(molybdopterin guanine dinucleotide)molybdenum biosynthetic process"/>
    <property type="evidence" value="ECO:0007669"/>
    <property type="project" value="TreeGrafter"/>
</dbReference>
<name>A0A0S2TF52_9GAMM</name>
<gene>
    <name evidence="8" type="primary">mobA</name>
    <name evidence="10" type="ORF">Tel_12020</name>
</gene>
<dbReference type="STRING" id="1748243.Tel_12020"/>
<dbReference type="InterPro" id="IPR025877">
    <property type="entry name" value="MobA-like_NTP_Trfase"/>
</dbReference>
<dbReference type="PANTHER" id="PTHR19136">
    <property type="entry name" value="MOLYBDENUM COFACTOR GUANYLYLTRANSFERASE"/>
    <property type="match status" value="1"/>
</dbReference>
<dbReference type="AlphaFoldDB" id="A0A0S2TF52"/>
<comment type="cofactor">
    <cofactor evidence="8">
        <name>Mg(2+)</name>
        <dbReference type="ChEBI" id="CHEBI:18420"/>
    </cofactor>
</comment>
<comment type="function">
    <text evidence="8">Transfers a GMP moiety from GTP to Mo-molybdopterin (Mo-MPT) cofactor (Moco or molybdenum cofactor) to form Mo-molybdopterin guanine dinucleotide (Mo-MGD) cofactor.</text>
</comment>
<keyword evidence="1 8" id="KW-0963">Cytoplasm</keyword>
<proteinExistence type="inferred from homology"/>
<dbReference type="GO" id="GO:0061603">
    <property type="term" value="F:molybdenum cofactor guanylyltransferase activity"/>
    <property type="evidence" value="ECO:0007669"/>
    <property type="project" value="UniProtKB-EC"/>
</dbReference>
<organism evidence="10 11">
    <name type="scientific">Candidatus Tenderia electrophaga</name>
    <dbReference type="NCBI Taxonomy" id="1748243"/>
    <lineage>
        <taxon>Bacteria</taxon>
        <taxon>Pseudomonadati</taxon>
        <taxon>Pseudomonadota</taxon>
        <taxon>Gammaproteobacteria</taxon>
        <taxon>Candidatus Tenderiales</taxon>
        <taxon>Candidatus Tenderiaceae</taxon>
        <taxon>Candidatus Tenderia</taxon>
    </lineage>
</organism>
<comment type="subunit">
    <text evidence="8">Monomer.</text>
</comment>
<comment type="similarity">
    <text evidence="8">Belongs to the MobA family.</text>
</comment>
<dbReference type="GO" id="GO:0005525">
    <property type="term" value="F:GTP binding"/>
    <property type="evidence" value="ECO:0007669"/>
    <property type="project" value="UniProtKB-UniRule"/>
</dbReference>
<evidence type="ECO:0000256" key="2">
    <source>
        <dbReference type="ARBA" id="ARBA00022679"/>
    </source>
</evidence>
<keyword evidence="11" id="KW-1185">Reference proteome</keyword>
<dbReference type="EC" id="2.7.7.77" evidence="8"/>
<dbReference type="Pfam" id="PF12804">
    <property type="entry name" value="NTP_transf_3"/>
    <property type="match status" value="1"/>
</dbReference>
<feature type="binding site" evidence="8">
    <location>
        <begin position="11"/>
        <end position="13"/>
    </location>
    <ligand>
        <name>GTP</name>
        <dbReference type="ChEBI" id="CHEBI:37565"/>
    </ligand>
</feature>
<dbReference type="Gene3D" id="3.90.550.10">
    <property type="entry name" value="Spore Coat Polysaccharide Biosynthesis Protein SpsA, Chain A"/>
    <property type="match status" value="1"/>
</dbReference>
<keyword evidence="5 8" id="KW-0460">Magnesium</keyword>
<accession>A0A0S2TF52</accession>
<dbReference type="EMBL" id="CP013099">
    <property type="protein sequence ID" value="ALP53799.1"/>
    <property type="molecule type" value="Genomic_DNA"/>
</dbReference>
<reference evidence="10" key="1">
    <citation type="submission" date="2015-10" db="EMBL/GenBank/DDBJ databases">
        <title>Description of Candidatus Tenderia electrophaga gen. nov, sp. nov., an Uncultivated Electroautotroph from a Biocathode Enrichment.</title>
        <authorList>
            <person name="Eddie B.J."/>
            <person name="Malanoski A.P."/>
            <person name="Wang Z."/>
            <person name="Hall R.J."/>
            <person name="Oh S.D."/>
            <person name="Heiner C."/>
            <person name="Lin B."/>
            <person name="Strycharz-Glaven S.M."/>
        </authorList>
    </citation>
    <scope>NUCLEOTIDE SEQUENCE [LARGE SCALE GENOMIC DNA]</scope>
    <source>
        <strain evidence="10">NRL1</strain>
    </source>
</reference>
<comment type="catalytic activity">
    <reaction evidence="8">
        <text>Mo-molybdopterin + GTP + H(+) = Mo-molybdopterin guanine dinucleotide + diphosphate</text>
        <dbReference type="Rhea" id="RHEA:34243"/>
        <dbReference type="ChEBI" id="CHEBI:15378"/>
        <dbReference type="ChEBI" id="CHEBI:33019"/>
        <dbReference type="ChEBI" id="CHEBI:37565"/>
        <dbReference type="ChEBI" id="CHEBI:71302"/>
        <dbReference type="ChEBI" id="CHEBI:71310"/>
        <dbReference type="EC" id="2.7.7.77"/>
    </reaction>
</comment>
<dbReference type="CDD" id="cd02503">
    <property type="entry name" value="MobA"/>
    <property type="match status" value="1"/>
</dbReference>
<keyword evidence="4 8" id="KW-0547">Nucleotide-binding</keyword>
<dbReference type="HAMAP" id="MF_00316">
    <property type="entry name" value="MobA"/>
    <property type="match status" value="1"/>
</dbReference>
<dbReference type="PANTHER" id="PTHR19136:SF81">
    <property type="entry name" value="MOLYBDENUM COFACTOR GUANYLYLTRANSFERASE"/>
    <property type="match status" value="1"/>
</dbReference>
<keyword evidence="7 8" id="KW-0501">Molybdenum cofactor biosynthesis</keyword>
<dbReference type="Proteomes" id="UP000055136">
    <property type="component" value="Chromosome"/>
</dbReference>
<dbReference type="InterPro" id="IPR029044">
    <property type="entry name" value="Nucleotide-diphossugar_trans"/>
</dbReference>
<evidence type="ECO:0000256" key="4">
    <source>
        <dbReference type="ARBA" id="ARBA00022741"/>
    </source>
</evidence>
<evidence type="ECO:0000313" key="10">
    <source>
        <dbReference type="EMBL" id="ALP53799.1"/>
    </source>
</evidence>
<feature type="binding site" evidence="8">
    <location>
        <position position="70"/>
    </location>
    <ligand>
        <name>GTP</name>
        <dbReference type="ChEBI" id="CHEBI:37565"/>
    </ligand>
</feature>
<feature type="binding site" evidence="8">
    <location>
        <position position="100"/>
    </location>
    <ligand>
        <name>GTP</name>
        <dbReference type="ChEBI" id="CHEBI:37565"/>
    </ligand>
</feature>
<sequence>MSGGSITAVILAGGRSRRMNGEDKGLLDLKGKPLVQHVIDRIAPQADNIIISANRNQARYEKFGYAVVSDEQQNYLGPLAGIAAAMQQSATDYLLVVPCDTPFLPNDLATTLRQRLEQERVRVCLAHDGHRLQPLIVLLACSLRSRLDTAIAADHLKVETWMLAQKHCIARFSDPDRFMNINSRDELARAETQAY</sequence>
<dbReference type="GO" id="GO:0046872">
    <property type="term" value="F:metal ion binding"/>
    <property type="evidence" value="ECO:0007669"/>
    <property type="project" value="UniProtKB-KW"/>
</dbReference>
<feature type="binding site" evidence="8">
    <location>
        <position position="24"/>
    </location>
    <ligand>
        <name>GTP</name>
        <dbReference type="ChEBI" id="CHEBI:37565"/>
    </ligand>
</feature>
<evidence type="ECO:0000256" key="1">
    <source>
        <dbReference type="ARBA" id="ARBA00022490"/>
    </source>
</evidence>
<comment type="caution">
    <text evidence="8">Lacks conserved residue(s) required for the propagation of feature annotation.</text>
</comment>
<evidence type="ECO:0000256" key="3">
    <source>
        <dbReference type="ARBA" id="ARBA00022723"/>
    </source>
</evidence>
<evidence type="ECO:0000256" key="5">
    <source>
        <dbReference type="ARBA" id="ARBA00022842"/>
    </source>
</evidence>
<protein>
    <recommendedName>
        <fullName evidence="8">Molybdenum cofactor guanylyltransferase</fullName>
        <shortName evidence="8">MoCo guanylyltransferase</shortName>
        <ecNumber evidence="8">2.7.7.77</ecNumber>
    </recommendedName>
    <alternativeName>
        <fullName evidence="8">GTP:molybdopterin guanylyltransferase</fullName>
    </alternativeName>
    <alternativeName>
        <fullName evidence="8">Mo-MPT guanylyltransferase</fullName>
    </alternativeName>
    <alternativeName>
        <fullName evidence="8">Molybdopterin guanylyltransferase</fullName>
    </alternativeName>
    <alternativeName>
        <fullName evidence="8">Molybdopterin-guanine dinucleotide synthase</fullName>
        <shortName evidence="8">MGD synthase</shortName>
    </alternativeName>
</protein>
<dbReference type="KEGG" id="tee:Tel_12020"/>
<evidence type="ECO:0000256" key="6">
    <source>
        <dbReference type="ARBA" id="ARBA00023134"/>
    </source>
</evidence>
<dbReference type="NCBIfam" id="TIGR02665">
    <property type="entry name" value="molyb_mobA"/>
    <property type="match status" value="1"/>
</dbReference>
<evidence type="ECO:0000313" key="11">
    <source>
        <dbReference type="Proteomes" id="UP000055136"/>
    </source>
</evidence>
<dbReference type="GO" id="GO:0005737">
    <property type="term" value="C:cytoplasm"/>
    <property type="evidence" value="ECO:0007669"/>
    <property type="project" value="UniProtKB-SubCell"/>
</dbReference>
<feature type="domain" description="MobA-like NTP transferase" evidence="9">
    <location>
        <begin position="8"/>
        <end position="153"/>
    </location>
</feature>
<keyword evidence="6 8" id="KW-0342">GTP-binding</keyword>
<dbReference type="SUPFAM" id="SSF53448">
    <property type="entry name" value="Nucleotide-diphospho-sugar transferases"/>
    <property type="match status" value="1"/>
</dbReference>
<evidence type="ECO:0000256" key="7">
    <source>
        <dbReference type="ARBA" id="ARBA00023150"/>
    </source>
</evidence>
<keyword evidence="2 8" id="KW-0808">Transferase</keyword>
<feature type="binding site" evidence="8">
    <location>
        <position position="100"/>
    </location>
    <ligand>
        <name>Mg(2+)</name>
        <dbReference type="ChEBI" id="CHEBI:18420"/>
    </ligand>
</feature>
<comment type="domain">
    <text evidence="8">The N-terminal domain determines nucleotide recognition and specific binding, while the C-terminal domain determines the specific binding to the target protein.</text>
</comment>
<evidence type="ECO:0000259" key="9">
    <source>
        <dbReference type="Pfam" id="PF12804"/>
    </source>
</evidence>
<evidence type="ECO:0000256" key="8">
    <source>
        <dbReference type="HAMAP-Rule" id="MF_00316"/>
    </source>
</evidence>